<protein>
    <submittedName>
        <fullName evidence="3">Uncharacterized protein</fullName>
    </submittedName>
</protein>
<evidence type="ECO:0000313" key="2">
    <source>
        <dbReference type="EMBL" id="CAF1595972.1"/>
    </source>
</evidence>
<dbReference type="EMBL" id="CAJOBI010008394">
    <property type="protein sequence ID" value="CAF4111547.1"/>
    <property type="molecule type" value="Genomic_DNA"/>
</dbReference>
<dbReference type="Proteomes" id="UP000676336">
    <property type="component" value="Unassembled WGS sequence"/>
</dbReference>
<dbReference type="EMBL" id="CAJNOW010001335">
    <property type="protein sequence ID" value="CAF1313540.1"/>
    <property type="molecule type" value="Genomic_DNA"/>
</dbReference>
<dbReference type="SUPFAM" id="SSF56399">
    <property type="entry name" value="ADP-ribosylation"/>
    <property type="match status" value="1"/>
</dbReference>
<dbReference type="Proteomes" id="UP000663824">
    <property type="component" value="Unassembled WGS sequence"/>
</dbReference>
<evidence type="ECO:0000313" key="1">
    <source>
        <dbReference type="EMBL" id="CAF1313540.1"/>
    </source>
</evidence>
<evidence type="ECO:0000313" key="3">
    <source>
        <dbReference type="EMBL" id="CAF2219807.1"/>
    </source>
</evidence>
<name>A0A817A005_9BILA</name>
<dbReference type="Proteomes" id="UP000681720">
    <property type="component" value="Unassembled WGS sequence"/>
</dbReference>
<accession>A0A817A005</accession>
<proteinExistence type="predicted"/>
<gene>
    <name evidence="6" type="ORF">BYL167_LOCUS20829</name>
    <name evidence="2" type="ORF">CJN711_LOCUS34589</name>
    <name evidence="4" type="ORF">GIL414_LOCUS12777</name>
    <name evidence="1" type="ORF">KQP761_LOCUS5376</name>
    <name evidence="3" type="ORF">MBJ925_LOCUS36323</name>
    <name evidence="5" type="ORF">SMN809_LOCUS17830</name>
</gene>
<dbReference type="Proteomes" id="UP000663834">
    <property type="component" value="Unassembled WGS sequence"/>
</dbReference>
<evidence type="ECO:0000313" key="6">
    <source>
        <dbReference type="EMBL" id="CAF4136951.1"/>
    </source>
</evidence>
<reference evidence="3" key="1">
    <citation type="submission" date="2021-02" db="EMBL/GenBank/DDBJ databases">
        <authorList>
            <person name="Nowell W R."/>
        </authorList>
    </citation>
    <scope>NUCLEOTIDE SEQUENCE</scope>
</reference>
<sequence length="853" mass="102031">MAMNNKNEAVICDVNEIIRPESVRHIDPNILQSSLLKIEDNLTDYIIVLVDENLKLNDCQTLLVHIQKNMDKNVHSFDNIESCLAFIQANNDFKIFLIISGTLGEMYCNQLVSICQIECIYVFCRLHSKHIVWAHKIRKIRDVFEDKTELLTLIYHDIKEFASRWLFIDENTFEKTSPANTRLYHLFIRILIERPQPSDAWVKMLDECRLFYRRSTGMLKKIDDFEKKYTPEKAIDYYTQNSFPYRIINRALRTLNIDIITKFQPYISDLSKQLDKFYWRSTRIHRKQESIRPIRVAYRGQYMRKIELEKLSERCRSHDSLVFLNMFGSASLDPEVALMFIEGNQRGRIPCLIEIVIFYHYGASSRLPYSCPQRFVDITTHSMTVDEKEVLFNLGSVFRVKYIGKKTKQRHWIPIILELFVDEIKSGSNWNFLSSQLRHETDDMKEELFDFMKKYAERTNEIDWSKWWSQLEKTYGSRKRDNEPLVVTMYECLGDPESNNKAIELRKQSFANNNRFEFPSEHDRFLFVLDEIKYGVPTRTVALYEWFNENSSLPMNLHLHDPNIMIKLFLRVGDAYSHLHVSNTNALECYHKALDLAQTNAEYQTVHKIQQKITKLTNHMVSEATYRSSQVKENKQTTISYQRIDQKIPLKDILQYEIEHDQWSTFWMFDRISRKANLNRSIRNRLQHLKLYLREREKAIDRYDLGIPLGVVPNQLQSNQWVPEIYSFFFLAFQSYLYEDINNKGNYTLNLWRYEKFMFEWLSLNDIKRMLKSHLHTEPITTELLYSLNRIIRKLEFLVVWYTLLISFFSKNNKRRFVPKVNRLKFINIGHVEIPKLVFFDDRDLMIERYKSC</sequence>
<dbReference type="OrthoDB" id="10015135at2759"/>
<dbReference type="EMBL" id="CAJNRE010020029">
    <property type="protein sequence ID" value="CAF2219807.1"/>
    <property type="molecule type" value="Genomic_DNA"/>
</dbReference>
<evidence type="ECO:0000313" key="5">
    <source>
        <dbReference type="EMBL" id="CAF4111547.1"/>
    </source>
</evidence>
<dbReference type="Proteomes" id="UP000681967">
    <property type="component" value="Unassembled WGS sequence"/>
</dbReference>
<dbReference type="EMBL" id="CAJOBH010009275">
    <property type="protein sequence ID" value="CAF4136951.1"/>
    <property type="molecule type" value="Genomic_DNA"/>
</dbReference>
<evidence type="ECO:0000313" key="7">
    <source>
        <dbReference type="Proteomes" id="UP000663824"/>
    </source>
</evidence>
<evidence type="ECO:0000313" key="4">
    <source>
        <dbReference type="EMBL" id="CAF4019442.1"/>
    </source>
</evidence>
<comment type="caution">
    <text evidence="3">The sequence shown here is derived from an EMBL/GenBank/DDBJ whole genome shotgun (WGS) entry which is preliminary data.</text>
</comment>
<dbReference type="EMBL" id="CAJNOV010016788">
    <property type="protein sequence ID" value="CAF1595972.1"/>
    <property type="molecule type" value="Genomic_DNA"/>
</dbReference>
<dbReference type="Gene3D" id="3.90.176.10">
    <property type="entry name" value="Toxin ADP-ribosyltransferase, Chain A, domain 1"/>
    <property type="match status" value="1"/>
</dbReference>
<dbReference type="Proteomes" id="UP000663855">
    <property type="component" value="Unassembled WGS sequence"/>
</dbReference>
<organism evidence="3 7">
    <name type="scientific">Rotaria magnacalcarata</name>
    <dbReference type="NCBI Taxonomy" id="392030"/>
    <lineage>
        <taxon>Eukaryota</taxon>
        <taxon>Metazoa</taxon>
        <taxon>Spiralia</taxon>
        <taxon>Gnathifera</taxon>
        <taxon>Rotifera</taxon>
        <taxon>Eurotatoria</taxon>
        <taxon>Bdelloidea</taxon>
        <taxon>Philodinida</taxon>
        <taxon>Philodinidae</taxon>
        <taxon>Rotaria</taxon>
    </lineage>
</organism>
<dbReference type="AlphaFoldDB" id="A0A817A005"/>
<dbReference type="EMBL" id="CAJOBJ010005047">
    <property type="protein sequence ID" value="CAF4019442.1"/>
    <property type="molecule type" value="Genomic_DNA"/>
</dbReference>